<organism evidence="6 7">
    <name type="scientific">Gryllotalpicola reticulitermitis</name>
    <dbReference type="NCBI Taxonomy" id="1184153"/>
    <lineage>
        <taxon>Bacteria</taxon>
        <taxon>Bacillati</taxon>
        <taxon>Actinomycetota</taxon>
        <taxon>Actinomycetes</taxon>
        <taxon>Micrococcales</taxon>
        <taxon>Microbacteriaceae</taxon>
        <taxon>Gryllotalpicola</taxon>
    </lineage>
</organism>
<keyword evidence="7" id="KW-1185">Reference proteome</keyword>
<evidence type="ECO:0000256" key="2">
    <source>
        <dbReference type="ARBA" id="ARBA00023125"/>
    </source>
</evidence>
<accession>A0ABV8Q672</accession>
<dbReference type="Gene3D" id="1.10.357.10">
    <property type="entry name" value="Tetracycline Repressor, domain 2"/>
    <property type="match status" value="1"/>
</dbReference>
<feature type="domain" description="HTH tetR-type" evidence="5">
    <location>
        <begin position="17"/>
        <end position="77"/>
    </location>
</feature>
<dbReference type="InterPro" id="IPR001647">
    <property type="entry name" value="HTH_TetR"/>
</dbReference>
<dbReference type="InterPro" id="IPR050109">
    <property type="entry name" value="HTH-type_TetR-like_transc_reg"/>
</dbReference>
<dbReference type="SUPFAM" id="SSF48498">
    <property type="entry name" value="Tetracyclin repressor-like, C-terminal domain"/>
    <property type="match status" value="1"/>
</dbReference>
<keyword evidence="1" id="KW-0805">Transcription regulation</keyword>
<dbReference type="PANTHER" id="PTHR30055:SF234">
    <property type="entry name" value="HTH-TYPE TRANSCRIPTIONAL REGULATOR BETI"/>
    <property type="match status" value="1"/>
</dbReference>
<sequence>MADAQAGRVRGPYRNGIKRRQDIIASAAKVFGEYGYAGGSLRQVAKRVGVTPAALTRHFPDKESLLVAVLQYWDSENDRLMPRDLHGIARVKQMPESARHHTHDRGLVEMFLTISAEASNPVHPLHDFVQRRYDRVLSAMIVELTWARDAGEVLPTLTDEHIVRDVKAAYALMDGIQLQWLLNPDWDLVSAFRAALGHFIEVWTGAPVTWDDAKVVEF</sequence>
<feature type="DNA-binding region" description="H-T-H motif" evidence="4">
    <location>
        <begin position="40"/>
        <end position="59"/>
    </location>
</feature>
<protein>
    <submittedName>
        <fullName evidence="6">TetR/AcrR family transcriptional regulator</fullName>
    </submittedName>
</protein>
<dbReference type="PANTHER" id="PTHR30055">
    <property type="entry name" value="HTH-TYPE TRANSCRIPTIONAL REGULATOR RUTR"/>
    <property type="match status" value="1"/>
</dbReference>
<evidence type="ECO:0000259" key="5">
    <source>
        <dbReference type="PROSITE" id="PS50977"/>
    </source>
</evidence>
<reference evidence="7" key="1">
    <citation type="journal article" date="2019" name="Int. J. Syst. Evol. Microbiol.">
        <title>The Global Catalogue of Microorganisms (GCM) 10K type strain sequencing project: providing services to taxonomists for standard genome sequencing and annotation.</title>
        <authorList>
            <consortium name="The Broad Institute Genomics Platform"/>
            <consortium name="The Broad Institute Genome Sequencing Center for Infectious Disease"/>
            <person name="Wu L."/>
            <person name="Ma J."/>
        </authorList>
    </citation>
    <scope>NUCLEOTIDE SEQUENCE [LARGE SCALE GENOMIC DNA]</scope>
    <source>
        <strain evidence="7">CGMCC 1.10363</strain>
    </source>
</reference>
<dbReference type="InterPro" id="IPR009057">
    <property type="entry name" value="Homeodomain-like_sf"/>
</dbReference>
<keyword evidence="2 4" id="KW-0238">DNA-binding</keyword>
<evidence type="ECO:0000313" key="6">
    <source>
        <dbReference type="EMBL" id="MFC4243153.1"/>
    </source>
</evidence>
<dbReference type="PROSITE" id="PS50977">
    <property type="entry name" value="HTH_TETR_2"/>
    <property type="match status" value="1"/>
</dbReference>
<dbReference type="InterPro" id="IPR023772">
    <property type="entry name" value="DNA-bd_HTH_TetR-type_CS"/>
</dbReference>
<dbReference type="PROSITE" id="PS01081">
    <property type="entry name" value="HTH_TETR_1"/>
    <property type="match status" value="1"/>
</dbReference>
<gene>
    <name evidence="6" type="ORF">ACFOYW_07190</name>
</gene>
<dbReference type="PRINTS" id="PR00455">
    <property type="entry name" value="HTHTETR"/>
</dbReference>
<proteinExistence type="predicted"/>
<evidence type="ECO:0000256" key="3">
    <source>
        <dbReference type="ARBA" id="ARBA00023163"/>
    </source>
</evidence>
<dbReference type="EMBL" id="JBHSCN010000005">
    <property type="protein sequence ID" value="MFC4243153.1"/>
    <property type="molecule type" value="Genomic_DNA"/>
</dbReference>
<dbReference type="Pfam" id="PF00440">
    <property type="entry name" value="TetR_N"/>
    <property type="match status" value="1"/>
</dbReference>
<evidence type="ECO:0000256" key="4">
    <source>
        <dbReference type="PROSITE-ProRule" id="PRU00335"/>
    </source>
</evidence>
<dbReference type="Proteomes" id="UP001595900">
    <property type="component" value="Unassembled WGS sequence"/>
</dbReference>
<dbReference type="SUPFAM" id="SSF46689">
    <property type="entry name" value="Homeodomain-like"/>
    <property type="match status" value="1"/>
</dbReference>
<dbReference type="RefSeq" id="WP_390228153.1">
    <property type="nucleotide sequence ID" value="NZ_JBHSCN010000005.1"/>
</dbReference>
<evidence type="ECO:0000256" key="1">
    <source>
        <dbReference type="ARBA" id="ARBA00023015"/>
    </source>
</evidence>
<evidence type="ECO:0000313" key="7">
    <source>
        <dbReference type="Proteomes" id="UP001595900"/>
    </source>
</evidence>
<comment type="caution">
    <text evidence="6">The sequence shown here is derived from an EMBL/GenBank/DDBJ whole genome shotgun (WGS) entry which is preliminary data.</text>
</comment>
<dbReference type="InterPro" id="IPR036271">
    <property type="entry name" value="Tet_transcr_reg_TetR-rel_C_sf"/>
</dbReference>
<name>A0ABV8Q672_9MICO</name>
<keyword evidence="3" id="KW-0804">Transcription</keyword>